<reference evidence="1" key="1">
    <citation type="submission" date="2018-01" db="EMBL/GenBank/DDBJ databases">
        <title>An insight into the sialome of Amazonian anophelines.</title>
        <authorList>
            <person name="Ribeiro J.M."/>
            <person name="Scarpassa V."/>
            <person name="Calvo E."/>
        </authorList>
    </citation>
    <scope>NUCLEOTIDE SEQUENCE</scope>
</reference>
<dbReference type="EMBL" id="GGFL01014958">
    <property type="protein sequence ID" value="MBW79136.1"/>
    <property type="molecule type" value="Transcribed_RNA"/>
</dbReference>
<dbReference type="AlphaFoldDB" id="A0A2M4DNI8"/>
<proteinExistence type="predicted"/>
<accession>A0A2M4DNI8</accession>
<evidence type="ECO:0000313" key="1">
    <source>
        <dbReference type="EMBL" id="MBW79136.1"/>
    </source>
</evidence>
<protein>
    <submittedName>
        <fullName evidence="1">Putative secreted protein</fullName>
    </submittedName>
</protein>
<name>A0A2M4DNI8_ANODA</name>
<sequence length="193" mass="21188">MSFRCFPNYFGPILARSLALALSPVSLGDKMSEIRVLVVVGSDATTTTATKPFEWTSGASAFATATDCQHSSSSSSSGRFWRELIFHLATLIPEQPPRRMRPRVGDYFSYPTFCICLSHPQRPHNRCSVNLSSPEATMRAMLYEAPTIEVDDDVVVSHLLGLHLGLASAHPLSVMVSSEVEEEGKGKKTYPHT</sequence>
<organism evidence="1">
    <name type="scientific">Anopheles darlingi</name>
    <name type="common">Mosquito</name>
    <dbReference type="NCBI Taxonomy" id="43151"/>
    <lineage>
        <taxon>Eukaryota</taxon>
        <taxon>Metazoa</taxon>
        <taxon>Ecdysozoa</taxon>
        <taxon>Arthropoda</taxon>
        <taxon>Hexapoda</taxon>
        <taxon>Insecta</taxon>
        <taxon>Pterygota</taxon>
        <taxon>Neoptera</taxon>
        <taxon>Endopterygota</taxon>
        <taxon>Diptera</taxon>
        <taxon>Nematocera</taxon>
        <taxon>Culicoidea</taxon>
        <taxon>Culicidae</taxon>
        <taxon>Anophelinae</taxon>
        <taxon>Anopheles</taxon>
    </lineage>
</organism>